<organism evidence="1 2">
    <name type="scientific">Haoranjiania flava</name>
    <dbReference type="NCBI Taxonomy" id="1856322"/>
    <lineage>
        <taxon>Bacteria</taxon>
        <taxon>Pseudomonadati</taxon>
        <taxon>Bacteroidota</taxon>
        <taxon>Chitinophagia</taxon>
        <taxon>Chitinophagales</taxon>
        <taxon>Chitinophagaceae</taxon>
        <taxon>Haoranjiania</taxon>
    </lineage>
</organism>
<dbReference type="InterPro" id="IPR024213">
    <property type="entry name" value="DUF3822"/>
</dbReference>
<dbReference type="Gene3D" id="3.30.420.260">
    <property type="match status" value="1"/>
</dbReference>
<accession>A0AAE3LM37</accession>
<keyword evidence="2" id="KW-1185">Reference proteome</keyword>
<proteinExistence type="predicted"/>
<dbReference type="CDD" id="cd24013">
    <property type="entry name" value="ASKHA_ATPase_BT3980-like"/>
    <property type="match status" value="1"/>
</dbReference>
<dbReference type="Proteomes" id="UP001209317">
    <property type="component" value="Unassembled WGS sequence"/>
</dbReference>
<evidence type="ECO:0000313" key="2">
    <source>
        <dbReference type="Proteomes" id="UP001209317"/>
    </source>
</evidence>
<evidence type="ECO:0000313" key="1">
    <source>
        <dbReference type="EMBL" id="MCU7693401.1"/>
    </source>
</evidence>
<dbReference type="RefSeq" id="WP_263036886.1">
    <property type="nucleotide sequence ID" value="NZ_JAOTPL010000002.1"/>
</dbReference>
<name>A0AAE3LM37_9BACT</name>
<reference evidence="1" key="1">
    <citation type="submission" date="2022-10" db="EMBL/GenBank/DDBJ databases">
        <authorList>
            <person name="Kim H.S."/>
            <person name="Kim J.-S."/>
            <person name="Suh M.K."/>
            <person name="Eom M.K."/>
            <person name="Lee J.-S."/>
        </authorList>
    </citation>
    <scope>NUCLEOTIDE SEQUENCE</scope>
    <source>
        <strain evidence="1">LIP-5</strain>
    </source>
</reference>
<protein>
    <submittedName>
        <fullName evidence="1">DUF3822 family protein</fullName>
    </submittedName>
</protein>
<dbReference type="AlphaFoldDB" id="A0AAE3LM37"/>
<dbReference type="Gene3D" id="3.30.420.250">
    <property type="match status" value="1"/>
</dbReference>
<dbReference type="Pfam" id="PF12864">
    <property type="entry name" value="DUF3822"/>
    <property type="match status" value="1"/>
</dbReference>
<gene>
    <name evidence="1" type="ORF">OD355_02585</name>
</gene>
<comment type="caution">
    <text evidence="1">The sequence shown here is derived from an EMBL/GenBank/DDBJ whole genome shotgun (WGS) entry which is preliminary data.</text>
</comment>
<sequence>MHLKIQAIKNQHTPHRLFLEVGDDYVAACTTSSENIIAAFHLYSYKNMDDFAEILYAVKEGFAQANNELPVNVVCQNAYATCIPKEFLQESNDAGFLNKILNVPAGYEMFWSSLNDIEIAYFVDSKKLQTLKKAFPGIKITHKYSTIIHRIVNTIKADGKLLYAIFYDHTMVLAAFSNRDLQLINTYSFSGEADVVYHLLNAIKQLGFDINDTRLMLSGSIDGDSALYKQIYNFIPHIEGDTIDENLFSKEQTGAYPLHYFIPYFLNTDYFT</sequence>
<dbReference type="EMBL" id="JAOTPL010000002">
    <property type="protein sequence ID" value="MCU7693401.1"/>
    <property type="molecule type" value="Genomic_DNA"/>
</dbReference>